<accession>A0A3E0K031</accession>
<evidence type="ECO:0000256" key="1">
    <source>
        <dbReference type="SAM" id="Phobius"/>
    </source>
</evidence>
<gene>
    <name evidence="2" type="ORF">C6P37_14180</name>
</gene>
<name>A0A3E0K031_9BACI</name>
<comment type="caution">
    <text evidence="2">The sequence shown here is derived from an EMBL/GenBank/DDBJ whole genome shotgun (WGS) entry which is preliminary data.</text>
</comment>
<dbReference type="Proteomes" id="UP000257014">
    <property type="component" value="Unassembled WGS sequence"/>
</dbReference>
<reference evidence="2 3" key="1">
    <citation type="submission" date="2018-03" db="EMBL/GenBank/DDBJ databases">
        <authorList>
            <person name="Keele B.F."/>
        </authorList>
    </citation>
    <scope>NUCLEOTIDE SEQUENCE [LARGE SCALE GENOMIC DNA]</scope>
    <source>
        <strain evidence="2">ZCTH4_d</strain>
    </source>
</reference>
<keyword evidence="1" id="KW-1133">Transmembrane helix</keyword>
<evidence type="ECO:0000313" key="2">
    <source>
        <dbReference type="EMBL" id="REJ25887.1"/>
    </source>
</evidence>
<protein>
    <submittedName>
        <fullName evidence="2">Uncharacterized protein</fullName>
    </submittedName>
</protein>
<feature type="transmembrane region" description="Helical" evidence="1">
    <location>
        <begin position="31"/>
        <end position="50"/>
    </location>
</feature>
<keyword evidence="1" id="KW-0472">Membrane</keyword>
<proteinExistence type="predicted"/>
<sequence length="72" mass="8590">MAKPESVERDAKISQRFGINRLRRFKIIRFLACRIFWGHGKAVVIFSVLLNAQRQQIFQKNEKNDFLFMSFV</sequence>
<evidence type="ECO:0000313" key="3">
    <source>
        <dbReference type="Proteomes" id="UP000257014"/>
    </source>
</evidence>
<organism evidence="2 3">
    <name type="scientific">Caldibacillus debilis</name>
    <dbReference type="NCBI Taxonomy" id="301148"/>
    <lineage>
        <taxon>Bacteria</taxon>
        <taxon>Bacillati</taxon>
        <taxon>Bacillota</taxon>
        <taxon>Bacilli</taxon>
        <taxon>Bacillales</taxon>
        <taxon>Bacillaceae</taxon>
        <taxon>Caldibacillus</taxon>
    </lineage>
</organism>
<keyword evidence="1" id="KW-0812">Transmembrane</keyword>
<dbReference type="AlphaFoldDB" id="A0A3E0K031"/>
<dbReference type="EMBL" id="QEWE01000029">
    <property type="protein sequence ID" value="REJ25887.1"/>
    <property type="molecule type" value="Genomic_DNA"/>
</dbReference>